<organism evidence="2">
    <name type="scientific">Aedes albopictus</name>
    <name type="common">Asian tiger mosquito</name>
    <name type="synonym">Stegomyia albopicta</name>
    <dbReference type="NCBI Taxonomy" id="7160"/>
    <lineage>
        <taxon>Eukaryota</taxon>
        <taxon>Metazoa</taxon>
        <taxon>Ecdysozoa</taxon>
        <taxon>Arthropoda</taxon>
        <taxon>Hexapoda</taxon>
        <taxon>Insecta</taxon>
        <taxon>Pterygota</taxon>
        <taxon>Neoptera</taxon>
        <taxon>Endopterygota</taxon>
        <taxon>Diptera</taxon>
        <taxon>Nematocera</taxon>
        <taxon>Culicoidea</taxon>
        <taxon>Culicidae</taxon>
        <taxon>Culicinae</taxon>
        <taxon>Aedini</taxon>
        <taxon>Aedes</taxon>
        <taxon>Stegomyia</taxon>
    </lineage>
</organism>
<name>A0A023EGA1_AEDAL</name>
<sequence length="130" mass="14348">MKFNLFTLLLVVAFVCACHGAEIPPPTVPENGDVVRTYQGVNVYKTERACARQGGLCVQKDDCKSLTAIKGLCPENANRGVECCYEVNPPKGLRCRQYDGKCDRWCHRVQQMPAVDCAEGLVCCAGYNKK</sequence>
<feature type="chain" id="PRO_5007367877" evidence="1">
    <location>
        <begin position="21"/>
        <end position="130"/>
    </location>
</feature>
<keyword evidence="1" id="KW-0732">Signal</keyword>
<evidence type="ECO:0000313" key="2">
    <source>
        <dbReference type="EMBL" id="JAC07644.1"/>
    </source>
</evidence>
<protein>
    <submittedName>
        <fullName evidence="2">Putative secreted protein</fullName>
    </submittedName>
</protein>
<dbReference type="EMBL" id="GAPW01005954">
    <property type="protein sequence ID" value="JAC07644.1"/>
    <property type="molecule type" value="mRNA"/>
</dbReference>
<dbReference type="PROSITE" id="PS51257">
    <property type="entry name" value="PROKAR_LIPOPROTEIN"/>
    <property type="match status" value="1"/>
</dbReference>
<dbReference type="VEuPathDB" id="VectorBase:AALC636_029894"/>
<dbReference type="AlphaFoldDB" id="A0A023EGA1"/>
<reference evidence="2" key="1">
    <citation type="journal article" date="2014" name="PLoS Negl. Trop. Dis.">
        <title>Identification and characterization of seminal fluid proteins in the Asian tiger mosquito, Aedes albopictus.</title>
        <authorList>
            <person name="Boes K.E."/>
            <person name="Ribeiro J.M."/>
            <person name="Wong A."/>
            <person name="Harrington L.C."/>
            <person name="Wolfner M.F."/>
            <person name="Sirot L.K."/>
        </authorList>
    </citation>
    <scope>NUCLEOTIDE SEQUENCE</scope>
    <source>
        <tissue evidence="2">Reproductive organs</tissue>
    </source>
</reference>
<feature type="signal peptide" evidence="1">
    <location>
        <begin position="1"/>
        <end position="20"/>
    </location>
</feature>
<proteinExistence type="evidence at transcript level"/>
<accession>A0A023EGA1</accession>
<dbReference type="VEuPathDB" id="VectorBase:AALFPA_069948"/>
<dbReference type="EMBL" id="GAPW01005956">
    <property type="protein sequence ID" value="JAC07642.1"/>
    <property type="molecule type" value="mRNA"/>
</dbReference>
<evidence type="ECO:0000256" key="1">
    <source>
        <dbReference type="SAM" id="SignalP"/>
    </source>
</evidence>